<evidence type="ECO:0000256" key="1">
    <source>
        <dbReference type="SAM" id="SignalP"/>
    </source>
</evidence>
<organism evidence="2 3">
    <name type="scientific">Mucilaginibacter calamicampi</name>
    <dbReference type="NCBI Taxonomy" id="1302352"/>
    <lineage>
        <taxon>Bacteria</taxon>
        <taxon>Pseudomonadati</taxon>
        <taxon>Bacteroidota</taxon>
        <taxon>Sphingobacteriia</taxon>
        <taxon>Sphingobacteriales</taxon>
        <taxon>Sphingobacteriaceae</taxon>
        <taxon>Mucilaginibacter</taxon>
    </lineage>
</organism>
<dbReference type="Proteomes" id="UP001596958">
    <property type="component" value="Unassembled WGS sequence"/>
</dbReference>
<feature type="signal peptide" evidence="1">
    <location>
        <begin position="1"/>
        <end position="20"/>
    </location>
</feature>
<gene>
    <name evidence="2" type="ORF">ACFQZS_13685</name>
</gene>
<name>A0ABW2Z0F9_9SPHI</name>
<comment type="caution">
    <text evidence="2">The sequence shown here is derived from an EMBL/GenBank/DDBJ whole genome shotgun (WGS) entry which is preliminary data.</text>
</comment>
<sequence length="224" mass="24098">MKKTLIFTIAVMLAMQFSMAQTQKGAQNLGGYVGYSRVSSNDSQIIPYNGQTSVQKNNTSSFDIGPAYGYFVADNLELRGVLQFSTANFSSSYATSGSNGDSKQKSNTFGGSLALMKYVMSSKIGLRVGPYIGYSYGVTKTNNPATSPTATSHVNSYNAGAKADLVYYPSKTLGFAASLVNINYSKSKSQDVNIPERNTTNEFFNASFITNGLGLSVFYVFGNK</sequence>
<accession>A0ABW2Z0F9</accession>
<dbReference type="Gene3D" id="2.40.128.130">
    <property type="entry name" value="Autotransporter beta-domain"/>
    <property type="match status" value="1"/>
</dbReference>
<keyword evidence="3" id="KW-1185">Reference proteome</keyword>
<protein>
    <recommendedName>
        <fullName evidence="4">Outer membrane protein beta-barrel domain-containing protein</fullName>
    </recommendedName>
</protein>
<evidence type="ECO:0008006" key="4">
    <source>
        <dbReference type="Google" id="ProtNLM"/>
    </source>
</evidence>
<dbReference type="EMBL" id="JBHTHU010000018">
    <property type="protein sequence ID" value="MFD0751197.1"/>
    <property type="molecule type" value="Genomic_DNA"/>
</dbReference>
<evidence type="ECO:0000313" key="3">
    <source>
        <dbReference type="Proteomes" id="UP001596958"/>
    </source>
</evidence>
<dbReference type="InterPro" id="IPR036709">
    <property type="entry name" value="Autotransporte_beta_dom_sf"/>
</dbReference>
<dbReference type="RefSeq" id="WP_377101142.1">
    <property type="nucleotide sequence ID" value="NZ_JBHTHU010000018.1"/>
</dbReference>
<proteinExistence type="predicted"/>
<dbReference type="SUPFAM" id="SSF103515">
    <property type="entry name" value="Autotransporter"/>
    <property type="match status" value="1"/>
</dbReference>
<evidence type="ECO:0000313" key="2">
    <source>
        <dbReference type="EMBL" id="MFD0751197.1"/>
    </source>
</evidence>
<reference evidence="3" key="1">
    <citation type="journal article" date="2019" name="Int. J. Syst. Evol. Microbiol.">
        <title>The Global Catalogue of Microorganisms (GCM) 10K type strain sequencing project: providing services to taxonomists for standard genome sequencing and annotation.</title>
        <authorList>
            <consortium name="The Broad Institute Genomics Platform"/>
            <consortium name="The Broad Institute Genome Sequencing Center for Infectious Disease"/>
            <person name="Wu L."/>
            <person name="Ma J."/>
        </authorList>
    </citation>
    <scope>NUCLEOTIDE SEQUENCE [LARGE SCALE GENOMIC DNA]</scope>
    <source>
        <strain evidence="3">CCUG 63418</strain>
    </source>
</reference>
<feature type="chain" id="PRO_5047422555" description="Outer membrane protein beta-barrel domain-containing protein" evidence="1">
    <location>
        <begin position="21"/>
        <end position="224"/>
    </location>
</feature>
<keyword evidence="1" id="KW-0732">Signal</keyword>